<name>A0A830F8E3_9EURY</name>
<proteinExistence type="predicted"/>
<comment type="caution">
    <text evidence="1">The sequence shown here is derived from an EMBL/GenBank/DDBJ whole genome shotgun (WGS) entry which is preliminary data.</text>
</comment>
<dbReference type="RefSeq" id="WP_188981049.1">
    <property type="nucleotide sequence ID" value="NZ_BMPG01000010.1"/>
</dbReference>
<sequence length="282" mass="31931">MNKDELLAEYTPDDEPEHDVDEYALSTTRPSLRAVQVDQREVIKRPRDGFRSAVGIIRWLQAAAVVTLGELDDDLYRDLVVADDVMFQALLDADARARLFREPLDADRAETLRRDLITTHLAPACVRAYTTLETKASEYTERDVFDGDHKPKDLDPEDQQHTAMRPGYDEIDREQREALQEFWSGFTTEDEVQDWLQDLKDATNSQIPEDFAARVMHDETALDYLLGRGVDDDLLAEQWADWFLAESVLPSFAAGVRTLNPSEVIHASSGGVRPYGTSEANS</sequence>
<reference evidence="1" key="2">
    <citation type="submission" date="2020-09" db="EMBL/GenBank/DDBJ databases">
        <authorList>
            <person name="Sun Q."/>
            <person name="Ohkuma M."/>
        </authorList>
    </citation>
    <scope>NUCLEOTIDE SEQUENCE</scope>
    <source>
        <strain evidence="1">JCM 19596</strain>
    </source>
</reference>
<organism evidence="1 2">
    <name type="scientific">Halocalculus aciditolerans</name>
    <dbReference type="NCBI Taxonomy" id="1383812"/>
    <lineage>
        <taxon>Archaea</taxon>
        <taxon>Methanobacteriati</taxon>
        <taxon>Methanobacteriota</taxon>
        <taxon>Stenosarchaea group</taxon>
        <taxon>Halobacteria</taxon>
        <taxon>Halobacteriales</taxon>
        <taxon>Halobacteriaceae</taxon>
        <taxon>Halocalculus</taxon>
    </lineage>
</organism>
<keyword evidence="2" id="KW-1185">Reference proteome</keyword>
<accession>A0A830F8E3</accession>
<gene>
    <name evidence="1" type="ORF">GCM10009039_34380</name>
</gene>
<evidence type="ECO:0000313" key="1">
    <source>
        <dbReference type="EMBL" id="GGL73392.1"/>
    </source>
</evidence>
<protein>
    <submittedName>
        <fullName evidence="1">Uncharacterized protein</fullName>
    </submittedName>
</protein>
<evidence type="ECO:0000313" key="2">
    <source>
        <dbReference type="Proteomes" id="UP000607197"/>
    </source>
</evidence>
<dbReference type="Proteomes" id="UP000607197">
    <property type="component" value="Unassembled WGS sequence"/>
</dbReference>
<dbReference type="AlphaFoldDB" id="A0A830F8E3"/>
<dbReference type="OrthoDB" id="286382at2157"/>
<dbReference type="EMBL" id="BMPG01000010">
    <property type="protein sequence ID" value="GGL73392.1"/>
    <property type="molecule type" value="Genomic_DNA"/>
</dbReference>
<reference evidence="1" key="1">
    <citation type="journal article" date="2014" name="Int. J. Syst. Evol. Microbiol.">
        <title>Complete genome sequence of Corynebacterium casei LMG S-19264T (=DSM 44701T), isolated from a smear-ripened cheese.</title>
        <authorList>
            <consortium name="US DOE Joint Genome Institute (JGI-PGF)"/>
            <person name="Walter F."/>
            <person name="Albersmeier A."/>
            <person name="Kalinowski J."/>
            <person name="Ruckert C."/>
        </authorList>
    </citation>
    <scope>NUCLEOTIDE SEQUENCE</scope>
    <source>
        <strain evidence="1">JCM 19596</strain>
    </source>
</reference>